<comment type="catalytic activity">
    <reaction evidence="3">
        <text>L-pipecolate + NADP(+) = Delta(1)-piperideine-2-carboxylate + NADPH + H(+)</text>
        <dbReference type="Rhea" id="RHEA:12524"/>
        <dbReference type="ChEBI" id="CHEBI:15378"/>
        <dbReference type="ChEBI" id="CHEBI:57783"/>
        <dbReference type="ChEBI" id="CHEBI:58349"/>
        <dbReference type="ChEBI" id="CHEBI:61185"/>
        <dbReference type="ChEBI" id="CHEBI:77631"/>
        <dbReference type="EC" id="1.5.1.21"/>
    </reaction>
</comment>
<dbReference type="PANTHER" id="PTHR11091:SF0">
    <property type="entry name" value="MALATE DEHYDROGENASE"/>
    <property type="match status" value="1"/>
</dbReference>
<evidence type="ECO:0000256" key="6">
    <source>
        <dbReference type="ARBA" id="ARBA00068106"/>
    </source>
</evidence>
<dbReference type="OrthoDB" id="9811519at2"/>
<dbReference type="PANTHER" id="PTHR11091">
    <property type="entry name" value="OXIDOREDUCTASE-RELATED"/>
    <property type="match status" value="1"/>
</dbReference>
<dbReference type="GO" id="GO:0050241">
    <property type="term" value="F:pyrroline-2-carboxylate reductase activity"/>
    <property type="evidence" value="ECO:0007669"/>
    <property type="project" value="UniProtKB-ARBA"/>
</dbReference>
<comment type="catalytic activity">
    <reaction evidence="4">
        <text>L-proline + NADP(+) = 1-pyrroline-2-carboxylate + NADPH + H(+)</text>
        <dbReference type="Rhea" id="RHEA:20317"/>
        <dbReference type="ChEBI" id="CHEBI:15378"/>
        <dbReference type="ChEBI" id="CHEBI:39785"/>
        <dbReference type="ChEBI" id="CHEBI:57783"/>
        <dbReference type="ChEBI" id="CHEBI:58349"/>
        <dbReference type="ChEBI" id="CHEBI:60039"/>
        <dbReference type="EC" id="1.5.1.21"/>
    </reaction>
</comment>
<dbReference type="InterPro" id="IPR043144">
    <property type="entry name" value="Mal/L-sulf/L-lact_DH-like_ah"/>
</dbReference>
<dbReference type="SUPFAM" id="SSF89733">
    <property type="entry name" value="L-sulfolactate dehydrogenase-like"/>
    <property type="match status" value="1"/>
</dbReference>
<comment type="similarity">
    <text evidence="1">Belongs to the LDH2/MDH2 oxidoreductase family.</text>
</comment>
<keyword evidence="2" id="KW-0560">Oxidoreductase</keyword>
<dbReference type="Proteomes" id="UP000266273">
    <property type="component" value="Unassembled WGS sequence"/>
</dbReference>
<evidence type="ECO:0000256" key="2">
    <source>
        <dbReference type="ARBA" id="ARBA00023002"/>
    </source>
</evidence>
<evidence type="ECO:0000256" key="3">
    <source>
        <dbReference type="ARBA" id="ARBA00050122"/>
    </source>
</evidence>
<dbReference type="InterPro" id="IPR036111">
    <property type="entry name" value="Mal/L-sulfo/L-lacto_DH-like_sf"/>
</dbReference>
<gene>
    <name evidence="7" type="ORF">BXY53_1972</name>
</gene>
<dbReference type="Pfam" id="PF02615">
    <property type="entry name" value="Ldh_2"/>
    <property type="match status" value="1"/>
</dbReference>
<protein>
    <recommendedName>
        <fullName evidence="6">Delta(1)-pyrroline-2-carboxylate/Delta(1)-piperideine-2-carboxylate reductase</fullName>
        <ecNumber evidence="5">1.5.1.21</ecNumber>
    </recommendedName>
</protein>
<evidence type="ECO:0000256" key="1">
    <source>
        <dbReference type="ARBA" id="ARBA00006056"/>
    </source>
</evidence>
<dbReference type="RefSeq" id="WP_119061614.1">
    <property type="nucleotide sequence ID" value="NZ_QXDF01000001.1"/>
</dbReference>
<sequence length="337" mass="35515">MSEQIHVSFDELRDALRRVFAAHGCSDHVAGLIAENMAIAERDGAASHGIFRVDGYISTLKSGWVDGKAEPVIDDVAPGFIRADARNGFTLAATDAARHQLIAKARENGVAILAIHNSQHFGALWPDIEPFAREGFVAMSMVNSMACVVPYGGCKPVYGTNPLAFAAPRAGGDPVVFDQASSAMANGDVQIAAREGEALPPGAGVDAGGNPTTDPKAVLDGGALLPFGGHKGSSIAMMVEIMGAALTGGKFSFEVDWSEHPGAVIPHTGQFILLIDPGQGAARPFAARVEELIGRLRDAGVERLPGERRYAARRRAAQHGIPLDAEDWARLRERAGI</sequence>
<reference evidence="7 8" key="1">
    <citation type="submission" date="2018-08" db="EMBL/GenBank/DDBJ databases">
        <title>Genomic Encyclopedia of Archaeal and Bacterial Type Strains, Phase II (KMG-II): from individual species to whole genera.</title>
        <authorList>
            <person name="Goeker M."/>
        </authorList>
    </citation>
    <scope>NUCLEOTIDE SEQUENCE [LARGE SCALE GENOMIC DNA]</scope>
    <source>
        <strain evidence="7 8">DSM 5002</strain>
    </source>
</reference>
<dbReference type="Gene3D" id="3.30.1370.60">
    <property type="entry name" value="Hypothetical oxidoreductase yiak, domain 2"/>
    <property type="match status" value="1"/>
</dbReference>
<evidence type="ECO:0000313" key="7">
    <source>
        <dbReference type="EMBL" id="RIA56859.1"/>
    </source>
</evidence>
<dbReference type="AlphaFoldDB" id="A0A397Q8L2"/>
<dbReference type="InterPro" id="IPR003767">
    <property type="entry name" value="Malate/L-lactate_DH-like"/>
</dbReference>
<accession>A0A397Q8L2</accession>
<dbReference type="EMBL" id="QXDF01000001">
    <property type="protein sequence ID" value="RIA56859.1"/>
    <property type="molecule type" value="Genomic_DNA"/>
</dbReference>
<dbReference type="Gene3D" id="1.10.1530.10">
    <property type="match status" value="1"/>
</dbReference>
<proteinExistence type="inferred from homology"/>
<evidence type="ECO:0000256" key="5">
    <source>
        <dbReference type="ARBA" id="ARBA00066966"/>
    </source>
</evidence>
<comment type="caution">
    <text evidence="7">The sequence shown here is derived from an EMBL/GenBank/DDBJ whole genome shotgun (WGS) entry which is preliminary data.</text>
</comment>
<dbReference type="GO" id="GO:0047125">
    <property type="term" value="F:delta1-piperideine-2-carboxylate reductase activity"/>
    <property type="evidence" value="ECO:0007669"/>
    <property type="project" value="UniProtKB-EC"/>
</dbReference>
<name>A0A397Q8L2_9HYPH</name>
<dbReference type="GO" id="GO:0006560">
    <property type="term" value="P:proline metabolic process"/>
    <property type="evidence" value="ECO:0007669"/>
    <property type="project" value="UniProtKB-ARBA"/>
</dbReference>
<dbReference type="InterPro" id="IPR043143">
    <property type="entry name" value="Mal/L-sulf/L-lact_DH-like_NADP"/>
</dbReference>
<dbReference type="EC" id="1.5.1.21" evidence="5"/>
<dbReference type="FunFam" id="3.30.1370.60:FF:000002">
    <property type="entry name" value="Malate/L-lactate family dehydrogenase"/>
    <property type="match status" value="1"/>
</dbReference>
<evidence type="ECO:0000256" key="4">
    <source>
        <dbReference type="ARBA" id="ARBA00052446"/>
    </source>
</evidence>
<evidence type="ECO:0000313" key="8">
    <source>
        <dbReference type="Proteomes" id="UP000266273"/>
    </source>
</evidence>
<keyword evidence="8" id="KW-1185">Reference proteome</keyword>
<organism evidence="7 8">
    <name type="scientific">Dichotomicrobium thermohalophilum</name>
    <dbReference type="NCBI Taxonomy" id="933063"/>
    <lineage>
        <taxon>Bacteria</taxon>
        <taxon>Pseudomonadati</taxon>
        <taxon>Pseudomonadota</taxon>
        <taxon>Alphaproteobacteria</taxon>
        <taxon>Hyphomicrobiales</taxon>
        <taxon>Hyphomicrobiaceae</taxon>
        <taxon>Dichotomicrobium</taxon>
    </lineage>
</organism>